<dbReference type="EMBL" id="LNYW01000059">
    <property type="protein sequence ID" value="KTD57865.1"/>
    <property type="molecule type" value="Genomic_DNA"/>
</dbReference>
<gene>
    <name evidence="1" type="ORF">Lsha_2143</name>
</gene>
<protein>
    <submittedName>
        <fullName evidence="1">Uncharacterized protein</fullName>
    </submittedName>
</protein>
<reference evidence="1 2" key="1">
    <citation type="submission" date="2015-11" db="EMBL/GenBank/DDBJ databases">
        <title>Genomic analysis of 38 Legionella species identifies large and diverse effector repertoires.</title>
        <authorList>
            <person name="Burstein D."/>
            <person name="Amaro F."/>
            <person name="Zusman T."/>
            <person name="Lifshitz Z."/>
            <person name="Cohen O."/>
            <person name="Gilbert J.A."/>
            <person name="Pupko T."/>
            <person name="Shuman H.A."/>
            <person name="Segal G."/>
        </authorList>
    </citation>
    <scope>NUCLEOTIDE SEQUENCE [LARGE SCALE GENOMIC DNA]</scope>
    <source>
        <strain evidence="1 2">ATCC 49655</strain>
    </source>
</reference>
<evidence type="ECO:0000313" key="1">
    <source>
        <dbReference type="EMBL" id="KTD57865.1"/>
    </source>
</evidence>
<keyword evidence="2" id="KW-1185">Reference proteome</keyword>
<sequence>MYHKRATFSGNGLRITPIHFVPIHTAPIYVVLSASFCAKDLLKAAWCHFDPGCEQTGLRILPELGDPSRKKTRSGRRRWGRRGSGLHGAGLCPLAVYFMPSTHPILAQFYLAVQDPGLNCGKRRNFYSLVALVPESQVFPF</sequence>
<organism evidence="1 2">
    <name type="scientific">Legionella shakespearei DSM 23087</name>
    <dbReference type="NCBI Taxonomy" id="1122169"/>
    <lineage>
        <taxon>Bacteria</taxon>
        <taxon>Pseudomonadati</taxon>
        <taxon>Pseudomonadota</taxon>
        <taxon>Gammaproteobacteria</taxon>
        <taxon>Legionellales</taxon>
        <taxon>Legionellaceae</taxon>
        <taxon>Legionella</taxon>
    </lineage>
</organism>
<evidence type="ECO:0000313" key="2">
    <source>
        <dbReference type="Proteomes" id="UP000054600"/>
    </source>
</evidence>
<accession>A0A0W0YLR6</accession>
<name>A0A0W0YLR6_9GAMM</name>
<dbReference type="Proteomes" id="UP000054600">
    <property type="component" value="Unassembled WGS sequence"/>
</dbReference>
<dbReference type="AlphaFoldDB" id="A0A0W0YLR6"/>
<comment type="caution">
    <text evidence="1">The sequence shown here is derived from an EMBL/GenBank/DDBJ whole genome shotgun (WGS) entry which is preliminary data.</text>
</comment>
<proteinExistence type="predicted"/>